<name>A0A0H3ZLZ0_9VIBR</name>
<evidence type="ECO:0000313" key="1">
    <source>
        <dbReference type="EMBL" id="AKN37233.1"/>
    </source>
</evidence>
<dbReference type="InterPro" id="IPR009061">
    <property type="entry name" value="DNA-bd_dom_put_sf"/>
</dbReference>
<dbReference type="SUPFAM" id="SSF46955">
    <property type="entry name" value="Putative DNA-binding domain"/>
    <property type="match status" value="1"/>
</dbReference>
<dbReference type="PANTHER" id="PTHR30204">
    <property type="entry name" value="REDOX-CYCLING DRUG-SENSING TRANSCRIPTIONAL ACTIVATOR SOXR"/>
    <property type="match status" value="1"/>
</dbReference>
<reference evidence="1" key="1">
    <citation type="journal article" date="2015" name="MBio">
        <title>Eco-Evolutionary Dynamics of Episomes among Ecologically Cohesive Bacterial Populations.</title>
        <authorList>
            <person name="Xue H."/>
            <person name="Cordero O.X."/>
            <person name="Camas F.M."/>
            <person name="Trimble W."/>
            <person name="Meyer F."/>
            <person name="Guglielmini J."/>
            <person name="Rocha E.P."/>
            <person name="Polz M.F."/>
        </authorList>
    </citation>
    <scope>NUCLEOTIDE SEQUENCE</scope>
    <source>
        <strain evidence="1">FF_110</strain>
    </source>
</reference>
<dbReference type="PROSITE" id="PS50937">
    <property type="entry name" value="HTH_MERR_2"/>
    <property type="match status" value="1"/>
</dbReference>
<dbReference type="SMART" id="SM00422">
    <property type="entry name" value="HTH_MERR"/>
    <property type="match status" value="1"/>
</dbReference>
<dbReference type="InterPro" id="IPR000551">
    <property type="entry name" value="MerR-type_HTH_dom"/>
</dbReference>
<dbReference type="Gene3D" id="1.10.1660.10">
    <property type="match status" value="1"/>
</dbReference>
<dbReference type="EMBL" id="KP795527">
    <property type="protein sequence ID" value="AKN37233.1"/>
    <property type="molecule type" value="Genomic_DNA"/>
</dbReference>
<dbReference type="GO" id="GO:0003700">
    <property type="term" value="F:DNA-binding transcription factor activity"/>
    <property type="evidence" value="ECO:0007669"/>
    <property type="project" value="InterPro"/>
</dbReference>
<protein>
    <submittedName>
        <fullName evidence="1">Transcriptional regulator, MerR family</fullName>
    </submittedName>
</protein>
<accession>A0A0H3ZLZ0</accession>
<dbReference type="PANTHER" id="PTHR30204:SF98">
    <property type="entry name" value="HTH-TYPE TRANSCRIPTIONAL REGULATOR ADHR"/>
    <property type="match status" value="1"/>
</dbReference>
<proteinExistence type="predicted"/>
<dbReference type="PRINTS" id="PR00040">
    <property type="entry name" value="HTHMERR"/>
</dbReference>
<dbReference type="OrthoDB" id="9808480at2"/>
<organism evidence="1">
    <name type="scientific">Vibrio genomosp. F6</name>
    <dbReference type="NCBI Taxonomy" id="723172"/>
    <lineage>
        <taxon>Bacteria</taxon>
        <taxon>Pseudomonadati</taxon>
        <taxon>Pseudomonadota</taxon>
        <taxon>Gammaproteobacteria</taxon>
        <taxon>Vibrionales</taxon>
        <taxon>Vibrionaceae</taxon>
        <taxon>Vibrio</taxon>
    </lineage>
</organism>
<dbReference type="Pfam" id="PF13411">
    <property type="entry name" value="MerR_1"/>
    <property type="match status" value="1"/>
</dbReference>
<sequence length="118" mass="13955">MNMKKFSGVVGLSSYTLRYYEKIGLLKQIQRNSSGHRVYSNRDVDWVNFVKRLKDTGMPLEEIQKYASLRDLGVKTVLDRQKMLEMHRENLKEHIKQQNEHLEALENKINLYKKGEVS</sequence>
<dbReference type="AlphaFoldDB" id="A0A0H3ZLZ0"/>
<dbReference type="RefSeq" id="WP_113797726.1">
    <property type="nucleotide sequence ID" value="NZ_SYUT01000025.1"/>
</dbReference>
<dbReference type="CDD" id="cd01109">
    <property type="entry name" value="HTH_YyaN"/>
    <property type="match status" value="1"/>
</dbReference>
<dbReference type="GO" id="GO:0003677">
    <property type="term" value="F:DNA binding"/>
    <property type="evidence" value="ECO:0007669"/>
    <property type="project" value="InterPro"/>
</dbReference>
<dbReference type="InterPro" id="IPR047057">
    <property type="entry name" value="MerR_fam"/>
</dbReference>